<feature type="region of interest" description="Disordered" evidence="1">
    <location>
        <begin position="187"/>
        <end position="212"/>
    </location>
</feature>
<dbReference type="Proteomes" id="UP000827092">
    <property type="component" value="Unassembled WGS sequence"/>
</dbReference>
<keyword evidence="4" id="KW-1185">Reference proteome</keyword>
<keyword evidence="2" id="KW-0812">Transmembrane</keyword>
<evidence type="ECO:0000256" key="1">
    <source>
        <dbReference type="SAM" id="MobiDB-lite"/>
    </source>
</evidence>
<organism evidence="3 4">
    <name type="scientific">Oedothorax gibbosus</name>
    <dbReference type="NCBI Taxonomy" id="931172"/>
    <lineage>
        <taxon>Eukaryota</taxon>
        <taxon>Metazoa</taxon>
        <taxon>Ecdysozoa</taxon>
        <taxon>Arthropoda</taxon>
        <taxon>Chelicerata</taxon>
        <taxon>Arachnida</taxon>
        <taxon>Araneae</taxon>
        <taxon>Araneomorphae</taxon>
        <taxon>Entelegynae</taxon>
        <taxon>Araneoidea</taxon>
        <taxon>Linyphiidae</taxon>
        <taxon>Erigoninae</taxon>
        <taxon>Oedothorax</taxon>
    </lineage>
</organism>
<dbReference type="AlphaFoldDB" id="A0AAV6UV09"/>
<feature type="compositionally biased region" description="Basic and acidic residues" evidence="1">
    <location>
        <begin position="198"/>
        <end position="209"/>
    </location>
</feature>
<keyword evidence="2" id="KW-0472">Membrane</keyword>
<feature type="region of interest" description="Disordered" evidence="1">
    <location>
        <begin position="149"/>
        <end position="173"/>
    </location>
</feature>
<sequence>MTGYIIEAFLRLFCITDSSHSSWQSWTVLCICLVSAIATASSGSYFQTINAVKSSLVCYIVSTLGFSMALVTLLAVYIFQILIGWKRRRRIVDPEAPSGEHAIFANPVTPAQTTSIEIVEDSSESQSVEQMWMNPVFAEYDKSPYEGGWNKKNNEMHDEKDNDTDFEDRDSDYFRSSSETMTWSYKSYSEDEGYSPHSSKESNVKEAGKSHQKPLSVFQETLKYIREQDTSSDLKEADLSSLKHHRDQRSMPQEELENSSADSFRTSAVLGSDLKQHFSNYPRNSGFRSFQVLNNQKLISVFQNNNNDSSSSTSCYETEIIPNDNSAFVRKYGLDLYYDNEPEPDFIENENVRHFHDGTLTSVTSIFSSGKEVANEEQNGKHLINRQELQNGYLTHTFTVRNELSKKFEENENTKYQMHNEVSKSSPQCNECHILSNSAKELSTVAKVDHTQATESSVRENSLATRNFLDSTLSHKACPTIIEMSHSNLCHQEKLAKNHSINKFDYPSLPYPKFDDYSNFEELEREEFYVPRYVKRPLLDINGKPICQKELVNVITKLLISGLPNIPKSKRATHSCVLYKMVFILTTTHLSSFPMGWECFSIAVAVVLIWSMVFCADCFGRWSTSRIDNSDTNSQRSTNIPYDITAPDTVDLNEYDILNHGDVIFNNERDVLRNDNVPNYASNNPVDHQPCPQRRSRPIPIPPRHKEPIDKYRLVVYANTTTADSGCFTADDIYRRENTVTFVSSEDSAIEIPRR</sequence>
<dbReference type="EMBL" id="JAFNEN010000248">
    <property type="protein sequence ID" value="KAG8188151.1"/>
    <property type="molecule type" value="Genomic_DNA"/>
</dbReference>
<gene>
    <name evidence="3" type="ORF">JTE90_029076</name>
</gene>
<accession>A0AAV6UV09</accession>
<feature type="transmembrane region" description="Helical" evidence="2">
    <location>
        <begin position="59"/>
        <end position="83"/>
    </location>
</feature>
<evidence type="ECO:0000313" key="3">
    <source>
        <dbReference type="EMBL" id="KAG8188151.1"/>
    </source>
</evidence>
<evidence type="ECO:0000256" key="2">
    <source>
        <dbReference type="SAM" id="Phobius"/>
    </source>
</evidence>
<evidence type="ECO:0000313" key="4">
    <source>
        <dbReference type="Proteomes" id="UP000827092"/>
    </source>
</evidence>
<comment type="caution">
    <text evidence="3">The sequence shown here is derived from an EMBL/GenBank/DDBJ whole genome shotgun (WGS) entry which is preliminary data.</text>
</comment>
<feature type="transmembrane region" description="Helical" evidence="2">
    <location>
        <begin position="26"/>
        <end position="47"/>
    </location>
</feature>
<feature type="compositionally biased region" description="Acidic residues" evidence="1">
    <location>
        <begin position="161"/>
        <end position="170"/>
    </location>
</feature>
<protein>
    <submittedName>
        <fullName evidence="3">Uncharacterized protein</fullName>
    </submittedName>
</protein>
<feature type="region of interest" description="Disordered" evidence="1">
    <location>
        <begin position="681"/>
        <end position="704"/>
    </location>
</feature>
<reference evidence="3 4" key="1">
    <citation type="journal article" date="2022" name="Nat. Ecol. Evol.">
        <title>A masculinizing supergene underlies an exaggerated male reproductive morph in a spider.</title>
        <authorList>
            <person name="Hendrickx F."/>
            <person name="De Corte Z."/>
            <person name="Sonet G."/>
            <person name="Van Belleghem S.M."/>
            <person name="Kostlbacher S."/>
            <person name="Vangestel C."/>
        </authorList>
    </citation>
    <scope>NUCLEOTIDE SEQUENCE [LARGE SCALE GENOMIC DNA]</scope>
    <source>
        <strain evidence="3">W744_W776</strain>
    </source>
</reference>
<feature type="compositionally biased region" description="Basic and acidic residues" evidence="1">
    <location>
        <begin position="229"/>
        <end position="238"/>
    </location>
</feature>
<feature type="region of interest" description="Disordered" evidence="1">
    <location>
        <begin position="229"/>
        <end position="262"/>
    </location>
</feature>
<proteinExistence type="predicted"/>
<name>A0AAV6UV09_9ARAC</name>
<keyword evidence="2" id="KW-1133">Transmembrane helix</keyword>